<name>A0A8K1FI85_PYTOL</name>
<keyword evidence="2" id="KW-1185">Reference proteome</keyword>
<dbReference type="EMBL" id="SPLM01000075">
    <property type="protein sequence ID" value="TMW61814.1"/>
    <property type="molecule type" value="Genomic_DNA"/>
</dbReference>
<evidence type="ECO:0000313" key="1">
    <source>
        <dbReference type="EMBL" id="TMW61814.1"/>
    </source>
</evidence>
<dbReference type="OrthoDB" id="177428at2759"/>
<gene>
    <name evidence="1" type="ORF">Poli38472_010877</name>
</gene>
<dbReference type="Proteomes" id="UP000794436">
    <property type="component" value="Unassembled WGS sequence"/>
</dbReference>
<reference evidence="1" key="1">
    <citation type="submission" date="2019-03" db="EMBL/GenBank/DDBJ databases">
        <title>Long read genome sequence of the mycoparasitic Pythium oligandrum ATCC 38472 isolated from sugarbeet rhizosphere.</title>
        <authorList>
            <person name="Gaulin E."/>
        </authorList>
    </citation>
    <scope>NUCLEOTIDE SEQUENCE</scope>
    <source>
        <strain evidence="1">ATCC 38472_TT</strain>
    </source>
</reference>
<accession>A0A8K1FI85</accession>
<organism evidence="1 2">
    <name type="scientific">Pythium oligandrum</name>
    <name type="common">Mycoparasitic fungus</name>
    <dbReference type="NCBI Taxonomy" id="41045"/>
    <lineage>
        <taxon>Eukaryota</taxon>
        <taxon>Sar</taxon>
        <taxon>Stramenopiles</taxon>
        <taxon>Oomycota</taxon>
        <taxon>Peronosporomycetes</taxon>
        <taxon>Pythiales</taxon>
        <taxon>Pythiaceae</taxon>
        <taxon>Pythium</taxon>
    </lineage>
</organism>
<protein>
    <submittedName>
        <fullName evidence="1">Uncharacterized protein</fullName>
    </submittedName>
</protein>
<evidence type="ECO:0000313" key="2">
    <source>
        <dbReference type="Proteomes" id="UP000794436"/>
    </source>
</evidence>
<sequence>MSQDCNVNRPSFVISLDRLGTNGRIGATSDQIAFDTVLADFTALNRYSFSDPLLTVPAVNDEANPTIQQSGMRLLTCATGCTPRPATPDEILDTISRVRLDSIAVEVNFIHRWTSTTINPSTFEQYSIPAGGLELDFDLVVSPPTNDPSLTLSLLVAVTVGARPAPSVTLSQAQSGFMQRLQLHDGMFVDFPLCATMDSNPYAITVKAARATSGERKDLVQVLLVFGPIGAKHIRYTAAAAFSDVMLTTPPGRYLPPLLTVRGVVVPRNLYFAPRGSFAFCFDVACLDWAYQIGFRGLGSTEGVTIKRFDDSPAFQFFSGVLHNNSNDDAGTSGSYFREDTGTFESFFRASTPQARESRPV</sequence>
<dbReference type="AlphaFoldDB" id="A0A8K1FI85"/>
<proteinExistence type="predicted"/>
<comment type="caution">
    <text evidence="1">The sequence shown here is derived from an EMBL/GenBank/DDBJ whole genome shotgun (WGS) entry which is preliminary data.</text>
</comment>